<dbReference type="InterPro" id="IPR003016">
    <property type="entry name" value="2-oxoA_DH_lipoyl-BS"/>
</dbReference>
<evidence type="ECO:0000256" key="4">
    <source>
        <dbReference type="RuleBase" id="RU003423"/>
    </source>
</evidence>
<dbReference type="Proteomes" id="UP001207582">
    <property type="component" value="Unassembled WGS sequence"/>
</dbReference>
<dbReference type="Gene3D" id="2.40.50.100">
    <property type="match status" value="1"/>
</dbReference>
<dbReference type="Gene3D" id="4.10.320.10">
    <property type="entry name" value="E3-binding domain"/>
    <property type="match status" value="1"/>
</dbReference>
<dbReference type="Pfam" id="PF02817">
    <property type="entry name" value="E3_binding"/>
    <property type="match status" value="1"/>
</dbReference>
<feature type="domain" description="Peripheral subunit-binding (PSBD)" evidence="7">
    <location>
        <begin position="115"/>
        <end position="155"/>
    </location>
</feature>
<dbReference type="SUPFAM" id="SSF52777">
    <property type="entry name" value="CoA-dependent acyltransferases"/>
    <property type="match status" value="1"/>
</dbReference>
<evidence type="ECO:0000256" key="5">
    <source>
        <dbReference type="SAM" id="MobiDB-lite"/>
    </source>
</evidence>
<proteinExistence type="inferred from homology"/>
<dbReference type="EMBL" id="JAPDOG010000017">
    <property type="protein sequence ID" value="MCW3783277.1"/>
    <property type="molecule type" value="Genomic_DNA"/>
</dbReference>
<feature type="compositionally biased region" description="Pro residues" evidence="5">
    <location>
        <begin position="85"/>
        <end position="109"/>
    </location>
</feature>
<keyword evidence="4" id="KW-0808">Transferase</keyword>
<dbReference type="RefSeq" id="WP_264772815.1">
    <property type="nucleotide sequence ID" value="NZ_JAPDOG010000017.1"/>
</dbReference>
<evidence type="ECO:0000313" key="8">
    <source>
        <dbReference type="EMBL" id="MCW3783277.1"/>
    </source>
</evidence>
<keyword evidence="9" id="KW-1185">Reference proteome</keyword>
<dbReference type="PANTHER" id="PTHR23151:SF90">
    <property type="entry name" value="DIHYDROLIPOYLLYSINE-RESIDUE ACETYLTRANSFERASE COMPONENT OF PYRUVATE DEHYDROGENASE COMPLEX, MITOCHONDRIAL-RELATED"/>
    <property type="match status" value="1"/>
</dbReference>
<dbReference type="CDD" id="cd06849">
    <property type="entry name" value="lipoyl_domain"/>
    <property type="match status" value="1"/>
</dbReference>
<dbReference type="PROSITE" id="PS51826">
    <property type="entry name" value="PSBD"/>
    <property type="match status" value="1"/>
</dbReference>
<accession>A0ABT3J6G1</accession>
<evidence type="ECO:0000259" key="6">
    <source>
        <dbReference type="PROSITE" id="PS50968"/>
    </source>
</evidence>
<evidence type="ECO:0000256" key="2">
    <source>
        <dbReference type="ARBA" id="ARBA00007317"/>
    </source>
</evidence>
<comment type="similarity">
    <text evidence="2 4">Belongs to the 2-oxoacid dehydrogenase family.</text>
</comment>
<gene>
    <name evidence="8" type="ORF">OM960_17135</name>
</gene>
<evidence type="ECO:0000256" key="3">
    <source>
        <dbReference type="ARBA" id="ARBA00022823"/>
    </source>
</evidence>
<evidence type="ECO:0000256" key="1">
    <source>
        <dbReference type="ARBA" id="ARBA00001938"/>
    </source>
</evidence>
<dbReference type="EC" id="2.3.1.-" evidence="4"/>
<keyword evidence="4" id="KW-0012">Acyltransferase</keyword>
<dbReference type="InterPro" id="IPR036625">
    <property type="entry name" value="E3-bd_dom_sf"/>
</dbReference>
<evidence type="ECO:0000259" key="7">
    <source>
        <dbReference type="PROSITE" id="PS51826"/>
    </source>
</evidence>
<comment type="caution">
    <text evidence="8">The sequence shown here is derived from an EMBL/GenBank/DDBJ whole genome shotgun (WGS) entry which is preliminary data.</text>
</comment>
<dbReference type="PROSITE" id="PS00189">
    <property type="entry name" value="LIPOYL"/>
    <property type="match status" value="1"/>
</dbReference>
<organism evidence="8 9">
    <name type="scientific">Defluviimonas salinarum</name>
    <dbReference type="NCBI Taxonomy" id="2992147"/>
    <lineage>
        <taxon>Bacteria</taxon>
        <taxon>Pseudomonadati</taxon>
        <taxon>Pseudomonadota</taxon>
        <taxon>Alphaproteobacteria</taxon>
        <taxon>Rhodobacterales</taxon>
        <taxon>Paracoccaceae</taxon>
        <taxon>Albidovulum</taxon>
    </lineage>
</organism>
<sequence length="384" mass="40348">MGEFRMPSLGADMEAGTLVEWLKAPGDRVARGDIVAVVETQKGAIEIEVFEDGLLERTLVGTGTTVPVGTPLAVIRAPGEAAAPTPTPEPEAPAPEPVPRPEPAAPPPASGERLRITPLARRLAEKKGLDEARLRAIAGTGPEGAITLRDLEAPGEAPAEPAAPMTEMRAAIAAAMARSKREIPHYYLAQQVDLTPASAFLAAANADRAPEDRILMGALFLHAVTRAAREYPEFNGHFTDGAFHPSAEIHAAMAVALRGGGLVAPAILDAGACDLASLMARMRDTLGRVRTGRFRARELSEATITVTSLGERGVDTLYGVIQPPQVAIVGFGTPAERPVVRDGTIAAAMTTTVTLAADHRVSDGHRGALFLRAIDRNLQEPEAP</sequence>
<dbReference type="Pfam" id="PF00198">
    <property type="entry name" value="2-oxoacid_dh"/>
    <property type="match status" value="1"/>
</dbReference>
<dbReference type="SUPFAM" id="SSF51230">
    <property type="entry name" value="Single hybrid motif"/>
    <property type="match status" value="1"/>
</dbReference>
<dbReference type="SUPFAM" id="SSF47005">
    <property type="entry name" value="Peripheral subunit-binding domain of 2-oxo acid dehydrogenase complex"/>
    <property type="match status" value="1"/>
</dbReference>
<dbReference type="Gene3D" id="3.30.559.10">
    <property type="entry name" value="Chloramphenicol acetyltransferase-like domain"/>
    <property type="match status" value="1"/>
</dbReference>
<dbReference type="InterPro" id="IPR001078">
    <property type="entry name" value="2-oxoacid_DH_actylTfrase"/>
</dbReference>
<dbReference type="InterPro" id="IPR045257">
    <property type="entry name" value="E2/Pdx1"/>
</dbReference>
<dbReference type="Pfam" id="PF00364">
    <property type="entry name" value="Biotin_lipoyl"/>
    <property type="match status" value="1"/>
</dbReference>
<protein>
    <recommendedName>
        <fullName evidence="4">Dihydrolipoamide acetyltransferase component of pyruvate dehydrogenase complex</fullName>
        <ecNumber evidence="4">2.3.1.-</ecNumber>
    </recommendedName>
</protein>
<dbReference type="PANTHER" id="PTHR23151">
    <property type="entry name" value="DIHYDROLIPOAMIDE ACETYL/SUCCINYL-TRANSFERASE-RELATED"/>
    <property type="match status" value="1"/>
</dbReference>
<reference evidence="8 9" key="1">
    <citation type="submission" date="2022-10" db="EMBL/GenBank/DDBJ databases">
        <title>Defluviimonas sp. CAU 1641 isolated from mud.</title>
        <authorList>
            <person name="Kim W."/>
        </authorList>
    </citation>
    <scope>NUCLEOTIDE SEQUENCE [LARGE SCALE GENOMIC DNA]</scope>
    <source>
        <strain evidence="8 9">CAU 1641</strain>
    </source>
</reference>
<dbReference type="InterPro" id="IPR000089">
    <property type="entry name" value="Biotin_lipoyl"/>
</dbReference>
<feature type="domain" description="Lipoyl-binding" evidence="6">
    <location>
        <begin position="1"/>
        <end position="76"/>
    </location>
</feature>
<feature type="region of interest" description="Disordered" evidence="5">
    <location>
        <begin position="80"/>
        <end position="116"/>
    </location>
</feature>
<keyword evidence="3 4" id="KW-0450">Lipoyl</keyword>
<dbReference type="InterPro" id="IPR004167">
    <property type="entry name" value="PSBD"/>
</dbReference>
<dbReference type="PROSITE" id="PS50968">
    <property type="entry name" value="BIOTINYL_LIPOYL"/>
    <property type="match status" value="1"/>
</dbReference>
<name>A0ABT3J6G1_9RHOB</name>
<dbReference type="InterPro" id="IPR023213">
    <property type="entry name" value="CAT-like_dom_sf"/>
</dbReference>
<dbReference type="InterPro" id="IPR011053">
    <property type="entry name" value="Single_hybrid_motif"/>
</dbReference>
<evidence type="ECO:0000313" key="9">
    <source>
        <dbReference type="Proteomes" id="UP001207582"/>
    </source>
</evidence>
<comment type="cofactor">
    <cofactor evidence="1 4">
        <name>(R)-lipoate</name>
        <dbReference type="ChEBI" id="CHEBI:83088"/>
    </cofactor>
</comment>